<dbReference type="RefSeq" id="WP_290021091.1">
    <property type="nucleotide sequence ID" value="NZ_JAOPLV010000001.1"/>
</dbReference>
<evidence type="ECO:0000313" key="9">
    <source>
        <dbReference type="Proteomes" id="UP001168216"/>
    </source>
</evidence>
<dbReference type="Pfam" id="PF02852">
    <property type="entry name" value="Pyr_redox_dim"/>
    <property type="match status" value="1"/>
</dbReference>
<comment type="caution">
    <text evidence="8">The sequence shown here is derived from an EMBL/GenBank/DDBJ whole genome shotgun (WGS) entry which is preliminary data.</text>
</comment>
<name>A0AAW7HTQ0_9GAMM</name>
<dbReference type="Gene3D" id="3.50.50.60">
    <property type="entry name" value="FAD/NAD(P)-binding domain"/>
    <property type="match status" value="2"/>
</dbReference>
<dbReference type="SUPFAM" id="SSF55424">
    <property type="entry name" value="FAD/NAD-linked reductases, dimerisation (C-terminal) domain"/>
    <property type="match status" value="1"/>
</dbReference>
<keyword evidence="6" id="KW-0676">Redox-active center</keyword>
<keyword evidence="4" id="KW-0274">FAD</keyword>
<keyword evidence="5" id="KW-0560">Oxidoreductase</keyword>
<dbReference type="SMART" id="SM00450">
    <property type="entry name" value="RHOD"/>
    <property type="match status" value="1"/>
</dbReference>
<dbReference type="AlphaFoldDB" id="A0AAW7HTQ0"/>
<keyword evidence="3" id="KW-0285">Flavoprotein</keyword>
<evidence type="ECO:0000256" key="5">
    <source>
        <dbReference type="ARBA" id="ARBA00023002"/>
    </source>
</evidence>
<dbReference type="InterPro" id="IPR023753">
    <property type="entry name" value="FAD/NAD-binding_dom"/>
</dbReference>
<evidence type="ECO:0000256" key="2">
    <source>
        <dbReference type="ARBA" id="ARBA00009130"/>
    </source>
</evidence>
<dbReference type="InterPro" id="IPR016156">
    <property type="entry name" value="FAD/NAD-linked_Rdtase_dimer_sf"/>
</dbReference>
<evidence type="ECO:0000256" key="1">
    <source>
        <dbReference type="ARBA" id="ARBA00001974"/>
    </source>
</evidence>
<dbReference type="PRINTS" id="PR00368">
    <property type="entry name" value="FADPNR"/>
</dbReference>
<dbReference type="SUPFAM" id="SSF52821">
    <property type="entry name" value="Rhodanese/Cell cycle control phosphatase"/>
    <property type="match status" value="1"/>
</dbReference>
<protein>
    <submittedName>
        <fullName evidence="8">FAD-dependent oxidoreductase</fullName>
    </submittedName>
</protein>
<dbReference type="PANTHER" id="PTHR43429:SF1">
    <property type="entry name" value="NAD(P)H SULFUR OXIDOREDUCTASE (COA-DEPENDENT)"/>
    <property type="match status" value="1"/>
</dbReference>
<dbReference type="GO" id="GO:0016491">
    <property type="term" value="F:oxidoreductase activity"/>
    <property type="evidence" value="ECO:0007669"/>
    <property type="project" value="UniProtKB-KW"/>
</dbReference>
<dbReference type="Pfam" id="PF07992">
    <property type="entry name" value="Pyr_redox_2"/>
    <property type="match status" value="1"/>
</dbReference>
<dbReference type="PANTHER" id="PTHR43429">
    <property type="entry name" value="PYRIDINE NUCLEOTIDE-DISULFIDE OXIDOREDUCTASE DOMAIN-CONTAINING"/>
    <property type="match status" value="1"/>
</dbReference>
<dbReference type="PRINTS" id="PR00411">
    <property type="entry name" value="PNDRDTASEI"/>
</dbReference>
<evidence type="ECO:0000256" key="3">
    <source>
        <dbReference type="ARBA" id="ARBA00022630"/>
    </source>
</evidence>
<evidence type="ECO:0000313" key="8">
    <source>
        <dbReference type="EMBL" id="MDM5138517.1"/>
    </source>
</evidence>
<dbReference type="Pfam" id="PF00581">
    <property type="entry name" value="Rhodanese"/>
    <property type="match status" value="1"/>
</dbReference>
<dbReference type="InterPro" id="IPR001763">
    <property type="entry name" value="Rhodanese-like_dom"/>
</dbReference>
<sequence>MKRILIVGGVAGGASAAARARRLSETAEIVMFERGEFVSFANCGLPYHIGGDIQDRSALLLQTPQSFKRRFNVDVRVFHDVIDIDRAGKTLLVRNLLTGEERRESYDQLLLSPGAAPIRPPFPGIDSPGVHTLRNIPDMDRILTALQRDDPRHVTVVGGGFIGLEMMEALHQRKLDVTLLELSDQVMAPVDREMANMLHARIREEGIDLRLRTGLSAIELLDGQPAQTASTGLRLTLSDGTRLDTGLLILAIGVKPETLLAAKAGLELGPRGGIKVDVGMRTSDPFIYAVGDAVEETDFVTGESVLIPLAGPANRQGRIAADNMLGRAETYKKTQGTAICKLFDLAVASTGLNEKRLLQLGLPFEKAYVHPGSHAGYYPGAHPVSLKLLFAPDGKIYGAQAIGKDGVDKRIDVLAVAQRAGLSVFDLQDLELTYAPPFGSAKDVINMAGFVASNHLKGDTLLCHAAEVQARHPHQQVLDVRNGPELDKLGRIPGALHIPLDELRGRLDELPRDKELLISCQVGLRGHVACRLLSQHGFKVKNLSGGFKTWQMATAE</sequence>
<dbReference type="Gene3D" id="3.40.250.10">
    <property type="entry name" value="Rhodanese-like domain"/>
    <property type="match status" value="1"/>
</dbReference>
<dbReference type="Proteomes" id="UP001168216">
    <property type="component" value="Unassembled WGS sequence"/>
</dbReference>
<evidence type="ECO:0000256" key="4">
    <source>
        <dbReference type="ARBA" id="ARBA00022827"/>
    </source>
</evidence>
<dbReference type="EMBL" id="JAOPLV010000001">
    <property type="protein sequence ID" value="MDM5138517.1"/>
    <property type="molecule type" value="Genomic_DNA"/>
</dbReference>
<dbReference type="PROSITE" id="PS50206">
    <property type="entry name" value="RHODANESE_3"/>
    <property type="match status" value="1"/>
</dbReference>
<proteinExistence type="inferred from homology"/>
<dbReference type="InterPro" id="IPR036188">
    <property type="entry name" value="FAD/NAD-bd_sf"/>
</dbReference>
<reference evidence="8" key="1">
    <citation type="submission" date="2023-08" db="EMBL/GenBank/DDBJ databases">
        <title>WGS of Aeromonas isolates.</title>
        <authorList>
            <person name="Lee H."/>
        </authorList>
    </citation>
    <scope>NUCLEOTIDE SEQUENCE</scope>
    <source>
        <strain evidence="8">SL22</strain>
    </source>
</reference>
<evidence type="ECO:0000256" key="6">
    <source>
        <dbReference type="ARBA" id="ARBA00023284"/>
    </source>
</evidence>
<organism evidence="8 9">
    <name type="scientific">Aeromonas bestiarum</name>
    <dbReference type="NCBI Taxonomy" id="105751"/>
    <lineage>
        <taxon>Bacteria</taxon>
        <taxon>Pseudomonadati</taxon>
        <taxon>Pseudomonadota</taxon>
        <taxon>Gammaproteobacteria</taxon>
        <taxon>Aeromonadales</taxon>
        <taxon>Aeromonadaceae</taxon>
        <taxon>Aeromonas</taxon>
    </lineage>
</organism>
<evidence type="ECO:0000259" key="7">
    <source>
        <dbReference type="PROSITE" id="PS50206"/>
    </source>
</evidence>
<dbReference type="InterPro" id="IPR050260">
    <property type="entry name" value="FAD-bd_OxRdtase"/>
</dbReference>
<gene>
    <name evidence="8" type="ORF">OB959_01710</name>
</gene>
<dbReference type="InterPro" id="IPR036873">
    <property type="entry name" value="Rhodanese-like_dom_sf"/>
</dbReference>
<comment type="similarity">
    <text evidence="2">Belongs to the class-III pyridine nucleotide-disulfide oxidoreductase family.</text>
</comment>
<dbReference type="InterPro" id="IPR004099">
    <property type="entry name" value="Pyr_nucl-diS_OxRdtase_dimer"/>
</dbReference>
<feature type="domain" description="Rhodanese" evidence="7">
    <location>
        <begin position="471"/>
        <end position="555"/>
    </location>
</feature>
<comment type="cofactor">
    <cofactor evidence="1">
        <name>FAD</name>
        <dbReference type="ChEBI" id="CHEBI:57692"/>
    </cofactor>
</comment>
<dbReference type="SUPFAM" id="SSF51905">
    <property type="entry name" value="FAD/NAD(P)-binding domain"/>
    <property type="match status" value="1"/>
</dbReference>
<accession>A0AAW7HTQ0</accession>